<feature type="chain" id="PRO_5047187354" evidence="1">
    <location>
        <begin position="30"/>
        <end position="320"/>
    </location>
</feature>
<dbReference type="Pfam" id="PF01963">
    <property type="entry name" value="TraB_PrgY_gumN"/>
    <property type="match status" value="1"/>
</dbReference>
<comment type="caution">
    <text evidence="2">The sequence shown here is derived from an EMBL/GenBank/DDBJ whole genome shotgun (WGS) entry which is preliminary data.</text>
</comment>
<dbReference type="InterPro" id="IPR002816">
    <property type="entry name" value="TraB/PrgY/GumN_fam"/>
</dbReference>
<dbReference type="PANTHER" id="PTHR40590">
    <property type="entry name" value="CYTOPLASMIC PROTEIN-RELATED"/>
    <property type="match status" value="1"/>
</dbReference>
<dbReference type="InterPro" id="IPR047111">
    <property type="entry name" value="YbaP-like"/>
</dbReference>
<name>A0ABW4KX84_9BURK</name>
<evidence type="ECO:0000256" key="1">
    <source>
        <dbReference type="SAM" id="SignalP"/>
    </source>
</evidence>
<dbReference type="CDD" id="cd14789">
    <property type="entry name" value="Tiki"/>
    <property type="match status" value="1"/>
</dbReference>
<feature type="signal peptide" evidence="1">
    <location>
        <begin position="1"/>
        <end position="29"/>
    </location>
</feature>
<organism evidence="2 3">
    <name type="scientific">Ottowia flava</name>
    <dbReference type="NCBI Taxonomy" id="2675430"/>
    <lineage>
        <taxon>Bacteria</taxon>
        <taxon>Pseudomonadati</taxon>
        <taxon>Pseudomonadota</taxon>
        <taxon>Betaproteobacteria</taxon>
        <taxon>Burkholderiales</taxon>
        <taxon>Comamonadaceae</taxon>
        <taxon>Ottowia</taxon>
    </lineage>
</organism>
<proteinExistence type="predicted"/>
<evidence type="ECO:0000313" key="3">
    <source>
        <dbReference type="Proteomes" id="UP001597304"/>
    </source>
</evidence>
<dbReference type="EMBL" id="JBHUEJ010000035">
    <property type="protein sequence ID" value="MFD1711846.1"/>
    <property type="molecule type" value="Genomic_DNA"/>
</dbReference>
<dbReference type="PANTHER" id="PTHR40590:SF1">
    <property type="entry name" value="CYTOPLASMIC PROTEIN"/>
    <property type="match status" value="1"/>
</dbReference>
<evidence type="ECO:0000313" key="2">
    <source>
        <dbReference type="EMBL" id="MFD1711846.1"/>
    </source>
</evidence>
<protein>
    <submittedName>
        <fullName evidence="2">TraB/GumN family protein</fullName>
    </submittedName>
</protein>
<keyword evidence="3" id="KW-1185">Reference proteome</keyword>
<dbReference type="Proteomes" id="UP001597304">
    <property type="component" value="Unassembled WGS sequence"/>
</dbReference>
<sequence length="320" mass="34772">MVLTRSLRQRALAGVLALSALLAGGWSRAQDCPPPLTPPSAEQIADLTRQASPDRGFLWSLERDGRTSHLYGTLHLGKLAWTVPGPKLSRALRASKVLALELDISDPQVVQSLLAQIRETGASPLPERLQQRLRAAAAAECVPWDQVADQRPEFQLTAVTLALARREGLEAAYGSEVALTGIAPHLGLRTRSLETADEQIAALSASTPDEQVKLIEAGLEDLASVKARRVVRQLADSWADSDLQRLESYADWCDCLDTPAERALAERVVDQRNRVLAERIDALHAREGRSFAAVGALHMIGPNGLPALLKARGFTVKRVF</sequence>
<keyword evidence="1" id="KW-0732">Signal</keyword>
<dbReference type="RefSeq" id="WP_147914784.1">
    <property type="nucleotide sequence ID" value="NZ_JBHUEJ010000035.1"/>
</dbReference>
<accession>A0ABW4KX84</accession>
<gene>
    <name evidence="2" type="ORF">ACFSF0_14620</name>
</gene>
<reference evidence="3" key="1">
    <citation type="journal article" date="2019" name="Int. J. Syst. Evol. Microbiol.">
        <title>The Global Catalogue of Microorganisms (GCM) 10K type strain sequencing project: providing services to taxonomists for standard genome sequencing and annotation.</title>
        <authorList>
            <consortium name="The Broad Institute Genomics Platform"/>
            <consortium name="The Broad Institute Genome Sequencing Center for Infectious Disease"/>
            <person name="Wu L."/>
            <person name="Ma J."/>
        </authorList>
    </citation>
    <scope>NUCLEOTIDE SEQUENCE [LARGE SCALE GENOMIC DNA]</scope>
    <source>
        <strain evidence="3">LMG 29247</strain>
    </source>
</reference>